<keyword evidence="18" id="KW-1185">Reference proteome</keyword>
<keyword evidence="7" id="KW-0677">Repeat</keyword>
<keyword evidence="8" id="KW-0106">Calcium</keyword>
<feature type="repeat" description="ANK" evidence="13">
    <location>
        <begin position="214"/>
        <end position="246"/>
    </location>
</feature>
<evidence type="ECO:0000256" key="14">
    <source>
        <dbReference type="SAM" id="MobiDB-lite"/>
    </source>
</evidence>
<dbReference type="GO" id="GO:0005262">
    <property type="term" value="F:calcium channel activity"/>
    <property type="evidence" value="ECO:0007669"/>
    <property type="project" value="UniProtKB-KW"/>
</dbReference>
<feature type="transmembrane region" description="Helical" evidence="15">
    <location>
        <begin position="460"/>
        <end position="486"/>
    </location>
</feature>
<evidence type="ECO:0000313" key="17">
    <source>
        <dbReference type="EMBL" id="KAF0296374.1"/>
    </source>
</evidence>
<dbReference type="Pfam" id="PF00520">
    <property type="entry name" value="Ion_trans"/>
    <property type="match status" value="1"/>
</dbReference>
<dbReference type="GO" id="GO:0034703">
    <property type="term" value="C:cation channel complex"/>
    <property type="evidence" value="ECO:0007669"/>
    <property type="project" value="UniProtKB-ARBA"/>
</dbReference>
<feature type="transmembrane region" description="Helical" evidence="15">
    <location>
        <begin position="422"/>
        <end position="439"/>
    </location>
</feature>
<dbReference type="PROSITE" id="PS50297">
    <property type="entry name" value="ANK_REP_REGION"/>
    <property type="match status" value="1"/>
</dbReference>
<evidence type="ECO:0000256" key="8">
    <source>
        <dbReference type="ARBA" id="ARBA00022837"/>
    </source>
</evidence>
<dbReference type="OrthoDB" id="533508at2759"/>
<keyword evidence="13" id="KW-0040">ANK repeat</keyword>
<evidence type="ECO:0000256" key="7">
    <source>
        <dbReference type="ARBA" id="ARBA00022737"/>
    </source>
</evidence>
<dbReference type="PANTHER" id="PTHR10582:SF28">
    <property type="entry name" value="NANCHUNG, ISOFORM B"/>
    <property type="match status" value="1"/>
</dbReference>
<gene>
    <name evidence="17" type="primary">Trpv6</name>
    <name evidence="17" type="ORF">FJT64_006161</name>
</gene>
<evidence type="ECO:0000256" key="3">
    <source>
        <dbReference type="ARBA" id="ARBA00022475"/>
    </source>
</evidence>
<evidence type="ECO:0000256" key="6">
    <source>
        <dbReference type="ARBA" id="ARBA00022692"/>
    </source>
</evidence>
<dbReference type="PANTHER" id="PTHR10582">
    <property type="entry name" value="TRANSIENT RECEPTOR POTENTIAL ION CHANNEL PROTEIN"/>
    <property type="match status" value="1"/>
</dbReference>
<evidence type="ECO:0000259" key="16">
    <source>
        <dbReference type="Pfam" id="PF00520"/>
    </source>
</evidence>
<keyword evidence="17" id="KW-0675">Receptor</keyword>
<name>A0A6A4VXQ2_AMPAM</name>
<reference evidence="17 18" key="1">
    <citation type="submission" date="2019-07" db="EMBL/GenBank/DDBJ databases">
        <title>Draft genome assembly of a fouling barnacle, Amphibalanus amphitrite (Darwin, 1854): The first reference genome for Thecostraca.</title>
        <authorList>
            <person name="Kim W."/>
        </authorList>
    </citation>
    <scope>NUCLEOTIDE SEQUENCE [LARGE SCALE GENOMIC DNA]</scope>
    <source>
        <strain evidence="17">SNU_AA5</strain>
        <tissue evidence="17">Soma without cirri and trophi</tissue>
    </source>
</reference>
<feature type="domain" description="Ion transport" evidence="16">
    <location>
        <begin position="355"/>
        <end position="566"/>
    </location>
</feature>
<keyword evidence="12" id="KW-0407">Ion channel</keyword>
<keyword evidence="5" id="KW-0107">Calcium channel</keyword>
<evidence type="ECO:0000256" key="15">
    <source>
        <dbReference type="SAM" id="Phobius"/>
    </source>
</evidence>
<feature type="transmembrane region" description="Helical" evidence="15">
    <location>
        <begin position="356"/>
        <end position="375"/>
    </location>
</feature>
<keyword evidence="11 15" id="KW-0472">Membrane</keyword>
<dbReference type="Pfam" id="PF13606">
    <property type="entry name" value="Ank_3"/>
    <property type="match status" value="1"/>
</dbReference>
<accession>A0A6A4VXQ2</accession>
<evidence type="ECO:0000256" key="11">
    <source>
        <dbReference type="ARBA" id="ARBA00023136"/>
    </source>
</evidence>
<evidence type="ECO:0000256" key="5">
    <source>
        <dbReference type="ARBA" id="ARBA00022673"/>
    </source>
</evidence>
<feature type="region of interest" description="Disordered" evidence="14">
    <location>
        <begin position="633"/>
        <end position="665"/>
    </location>
</feature>
<dbReference type="PROSITE" id="PS50088">
    <property type="entry name" value="ANK_REPEAT"/>
    <property type="match status" value="2"/>
</dbReference>
<dbReference type="InterPro" id="IPR036770">
    <property type="entry name" value="Ankyrin_rpt-contain_sf"/>
</dbReference>
<organism evidence="17 18">
    <name type="scientific">Amphibalanus amphitrite</name>
    <name type="common">Striped barnacle</name>
    <name type="synonym">Balanus amphitrite</name>
    <dbReference type="NCBI Taxonomy" id="1232801"/>
    <lineage>
        <taxon>Eukaryota</taxon>
        <taxon>Metazoa</taxon>
        <taxon>Ecdysozoa</taxon>
        <taxon>Arthropoda</taxon>
        <taxon>Crustacea</taxon>
        <taxon>Multicrustacea</taxon>
        <taxon>Cirripedia</taxon>
        <taxon>Thoracica</taxon>
        <taxon>Thoracicalcarea</taxon>
        <taxon>Balanomorpha</taxon>
        <taxon>Balanoidea</taxon>
        <taxon>Balanidae</taxon>
        <taxon>Amphibalaninae</taxon>
        <taxon>Amphibalanus</taxon>
    </lineage>
</organism>
<sequence length="665" mass="75770">MLKRYVFYQGSLKVQGFLKGSILYAIVSRAHSFLFVPLLSSPDKTKYRFLCFKLEETGAVNEGILLLCMLNATSLHNELAKRLLHFYPRLINDIYMADEYFGENVLHIAIVNEDPAMVKFLLNKGVDVHERCFGNFMCPEDQKSSRADVLGTEIVQVSANTNYKGYVYWGEYPLSFAACLGQEECYRLILARVRPRHSAAKAEGGADPDTQDTNGNTTIHMMVIYDKMSMFDLVYECGARIDLVNRLGLTPLTLAAKLAKKDIFFHILKVQREIYWQIGNITCAAYPLPGLDSIDMKTGKIDRNSALNLIAFGENMDHLDMLDGVIVDLLVAKWNAFVKLNCALYEYRDPWDGVRWTLELLVVAGTVAYVLNALNEARFLGLSMFMENLATVPSRVIFLLSCLLKLTMVVLRLACLSAAEDVLAVLVMLGTAPYFLFFCRGYKSVGPFVTMIYKMIVGDLLRFVTIYTVFVMGFSQGELECSYFIIYRSYQHPDGAPNPMKTPIQSVMLMFLASLNSFGDLYNNLKYTRQKLVGQILFILYMVCVAILLINMLIAMMGNTYQRIAEMKNEWMRQWARIVLVVERGVSPTYRLEHLNLYSKPMADATPALILRKQQSDEEMEEMKEIAEMRIRHDRNVKRRKQKLLAEQNPGMPIPQDSTTSVRNP</sequence>
<evidence type="ECO:0000256" key="12">
    <source>
        <dbReference type="ARBA" id="ARBA00023303"/>
    </source>
</evidence>
<dbReference type="GO" id="GO:0005886">
    <property type="term" value="C:plasma membrane"/>
    <property type="evidence" value="ECO:0007669"/>
    <property type="project" value="UniProtKB-SubCell"/>
</dbReference>
<dbReference type="EMBL" id="VIIS01001568">
    <property type="protein sequence ID" value="KAF0296374.1"/>
    <property type="molecule type" value="Genomic_DNA"/>
</dbReference>
<feature type="transmembrane region" description="Helical" evidence="15">
    <location>
        <begin position="396"/>
        <end position="416"/>
    </location>
</feature>
<dbReference type="InterPro" id="IPR024862">
    <property type="entry name" value="TRPV"/>
</dbReference>
<feature type="repeat" description="ANK" evidence="13">
    <location>
        <begin position="101"/>
        <end position="133"/>
    </location>
</feature>
<evidence type="ECO:0000256" key="2">
    <source>
        <dbReference type="ARBA" id="ARBA00022448"/>
    </source>
</evidence>
<comment type="caution">
    <text evidence="17">The sequence shown here is derived from an EMBL/GenBank/DDBJ whole genome shotgun (WGS) entry which is preliminary data.</text>
</comment>
<keyword evidence="3" id="KW-1003">Cell membrane</keyword>
<evidence type="ECO:0000256" key="13">
    <source>
        <dbReference type="PROSITE-ProRule" id="PRU00023"/>
    </source>
</evidence>
<protein>
    <submittedName>
        <fullName evidence="17">Transient receptor potential cation channel subfamily V member 6</fullName>
    </submittedName>
</protein>
<keyword evidence="4" id="KW-0109">Calcium transport</keyword>
<dbReference type="Proteomes" id="UP000440578">
    <property type="component" value="Unassembled WGS sequence"/>
</dbReference>
<feature type="transmembrane region" description="Helical" evidence="15">
    <location>
        <begin position="537"/>
        <end position="558"/>
    </location>
</feature>
<keyword evidence="2" id="KW-0813">Transport</keyword>
<feature type="compositionally biased region" description="Polar residues" evidence="14">
    <location>
        <begin position="656"/>
        <end position="665"/>
    </location>
</feature>
<comment type="subcellular location">
    <subcellularLocation>
        <location evidence="1">Cell membrane</location>
        <topology evidence="1">Multi-pass membrane protein</topology>
    </subcellularLocation>
</comment>
<evidence type="ECO:0000256" key="4">
    <source>
        <dbReference type="ARBA" id="ARBA00022568"/>
    </source>
</evidence>
<evidence type="ECO:0000313" key="18">
    <source>
        <dbReference type="Proteomes" id="UP000440578"/>
    </source>
</evidence>
<evidence type="ECO:0000256" key="1">
    <source>
        <dbReference type="ARBA" id="ARBA00004651"/>
    </source>
</evidence>
<keyword evidence="10" id="KW-0406">Ion transport</keyword>
<dbReference type="SUPFAM" id="SSF48403">
    <property type="entry name" value="Ankyrin repeat"/>
    <property type="match status" value="1"/>
</dbReference>
<dbReference type="SMART" id="SM00248">
    <property type="entry name" value="ANK"/>
    <property type="match status" value="4"/>
</dbReference>
<dbReference type="AlphaFoldDB" id="A0A6A4VXQ2"/>
<evidence type="ECO:0000256" key="10">
    <source>
        <dbReference type="ARBA" id="ARBA00023065"/>
    </source>
</evidence>
<dbReference type="Gene3D" id="1.25.40.20">
    <property type="entry name" value="Ankyrin repeat-containing domain"/>
    <property type="match status" value="1"/>
</dbReference>
<dbReference type="FunFam" id="1.25.40.20:FF:000181">
    <property type="entry name" value="Nanchung, isoform A"/>
    <property type="match status" value="1"/>
</dbReference>
<keyword evidence="9 15" id="KW-1133">Transmembrane helix</keyword>
<keyword evidence="6 15" id="KW-0812">Transmembrane</keyword>
<evidence type="ECO:0000256" key="9">
    <source>
        <dbReference type="ARBA" id="ARBA00022989"/>
    </source>
</evidence>
<feature type="compositionally biased region" description="Basic residues" evidence="14">
    <location>
        <begin position="633"/>
        <end position="643"/>
    </location>
</feature>
<dbReference type="InterPro" id="IPR002110">
    <property type="entry name" value="Ankyrin_rpt"/>
</dbReference>
<dbReference type="GO" id="GO:0098703">
    <property type="term" value="P:calcium ion import across plasma membrane"/>
    <property type="evidence" value="ECO:0007669"/>
    <property type="project" value="TreeGrafter"/>
</dbReference>
<dbReference type="InterPro" id="IPR005821">
    <property type="entry name" value="Ion_trans_dom"/>
</dbReference>
<proteinExistence type="predicted"/>